<name>A0AAU9R1Y9_9LACO</name>
<dbReference type="Pfam" id="PF19295">
    <property type="entry name" value="SufBD_N"/>
    <property type="match status" value="1"/>
</dbReference>
<dbReference type="RefSeq" id="WP_260369526.1">
    <property type="nucleotide sequence ID" value="NZ_OV915080.1"/>
</dbReference>
<evidence type="ECO:0000313" key="4">
    <source>
        <dbReference type="Proteomes" id="UP001295440"/>
    </source>
</evidence>
<dbReference type="EMBL" id="OV915080">
    <property type="protein sequence ID" value="CAH1705528.1"/>
    <property type="molecule type" value="Genomic_DNA"/>
</dbReference>
<evidence type="ECO:0000313" key="3">
    <source>
        <dbReference type="EMBL" id="CAH1705528.1"/>
    </source>
</evidence>
<reference evidence="3" key="1">
    <citation type="submission" date="2022-02" db="EMBL/GenBank/DDBJ databases">
        <authorList>
            <person name="Deutsch MARIE S."/>
        </authorList>
    </citation>
    <scope>NUCLEOTIDE SEQUENCE</scope>
    <source>
        <strain evidence="3">CIRM-BIA865</strain>
    </source>
</reference>
<evidence type="ECO:0000256" key="1">
    <source>
        <dbReference type="ARBA" id="ARBA00043967"/>
    </source>
</evidence>
<dbReference type="Proteomes" id="UP001295440">
    <property type="component" value="Chromosome"/>
</dbReference>
<sequence>MTRPLQKRAAFSIEAGAEFWAKGCVACDWETALAEHGDLLEKHFGRAANFKENRLLGENVAKMEQGLFVYVPDNVALAEPLTVTYLQDSQKQEDFALHVLLVAGKTRLFPILKKWPAEETRKQQPTWWWRSAP</sequence>
<evidence type="ECO:0000259" key="2">
    <source>
        <dbReference type="Pfam" id="PF19295"/>
    </source>
</evidence>
<protein>
    <recommendedName>
        <fullName evidence="2">SUF system FeS cluster assembly SufBD N-terminal domain-containing protein</fullName>
    </recommendedName>
</protein>
<dbReference type="SUPFAM" id="SSF101960">
    <property type="entry name" value="Stabilizer of iron transporter SufD"/>
    <property type="match status" value="1"/>
</dbReference>
<comment type="similarity">
    <text evidence="1">Belongs to the iron-sulfur cluster assembly SufBD family.</text>
</comment>
<dbReference type="InterPro" id="IPR045595">
    <property type="entry name" value="SufBD_N"/>
</dbReference>
<organism evidence="3 4">
    <name type="scientific">Lactobacillus delbrueckii subsp. delbrueckii</name>
    <dbReference type="NCBI Taxonomy" id="83684"/>
    <lineage>
        <taxon>Bacteria</taxon>
        <taxon>Bacillati</taxon>
        <taxon>Bacillota</taxon>
        <taxon>Bacilli</taxon>
        <taxon>Lactobacillales</taxon>
        <taxon>Lactobacillaceae</taxon>
        <taxon>Lactobacillus</taxon>
    </lineage>
</organism>
<gene>
    <name evidence="3" type="ORF">LDD865_0365</name>
</gene>
<proteinExistence type="inferred from homology"/>
<feature type="domain" description="SUF system FeS cluster assembly SufBD N-terminal" evidence="2">
    <location>
        <begin position="21"/>
        <end position="82"/>
    </location>
</feature>
<dbReference type="InterPro" id="IPR037284">
    <property type="entry name" value="SUF_FeS_clus_asmbl_SufBD_sf"/>
</dbReference>
<dbReference type="AlphaFoldDB" id="A0AAU9R1Y9"/>
<accession>A0AAU9R1Y9</accession>